<keyword evidence="2" id="KW-0732">Signal</keyword>
<comment type="caution">
    <text evidence="3">The sequence shown here is derived from an EMBL/GenBank/DDBJ whole genome shotgun (WGS) entry which is preliminary data.</text>
</comment>
<organism evidence="3 4">
    <name type="scientific">Marilutibacter penaei</name>
    <dbReference type="NCBI Taxonomy" id="2759900"/>
    <lineage>
        <taxon>Bacteria</taxon>
        <taxon>Pseudomonadati</taxon>
        <taxon>Pseudomonadota</taxon>
        <taxon>Gammaproteobacteria</taxon>
        <taxon>Lysobacterales</taxon>
        <taxon>Lysobacteraceae</taxon>
        <taxon>Marilutibacter</taxon>
    </lineage>
</organism>
<feature type="chain" id="PRO_5031523171" evidence="2">
    <location>
        <begin position="29"/>
        <end position="189"/>
    </location>
</feature>
<keyword evidence="4" id="KW-1185">Reference proteome</keyword>
<dbReference type="Pfam" id="PF04314">
    <property type="entry name" value="PCuAC"/>
    <property type="match status" value="1"/>
</dbReference>
<feature type="region of interest" description="Disordered" evidence="1">
    <location>
        <begin position="32"/>
        <end position="52"/>
    </location>
</feature>
<evidence type="ECO:0000313" key="3">
    <source>
        <dbReference type="EMBL" id="MBB1088177.1"/>
    </source>
</evidence>
<name>A0A7W3U3E8_9GAMM</name>
<dbReference type="InterPro" id="IPR058248">
    <property type="entry name" value="Lxx211020-like"/>
</dbReference>
<protein>
    <submittedName>
        <fullName evidence="3">Copper chaperone PCu(A)C</fullName>
    </submittedName>
</protein>
<dbReference type="PANTHER" id="PTHR36302">
    <property type="entry name" value="BLR7088 PROTEIN"/>
    <property type="match status" value="1"/>
</dbReference>
<dbReference type="InterPro" id="IPR036182">
    <property type="entry name" value="PCuAC_sf"/>
</dbReference>
<dbReference type="RefSeq" id="WP_182668954.1">
    <property type="nucleotide sequence ID" value="NZ_JACHTE010000004.1"/>
</dbReference>
<evidence type="ECO:0000256" key="1">
    <source>
        <dbReference type="SAM" id="MobiDB-lite"/>
    </source>
</evidence>
<dbReference type="Gene3D" id="2.60.40.1890">
    <property type="entry name" value="PCu(A)C copper chaperone"/>
    <property type="match status" value="1"/>
</dbReference>
<reference evidence="3 4" key="1">
    <citation type="submission" date="2020-07" db="EMBL/GenBank/DDBJ databases">
        <authorList>
            <person name="Xu S."/>
            <person name="Li A."/>
        </authorList>
    </citation>
    <scope>NUCLEOTIDE SEQUENCE [LARGE SCALE GENOMIC DNA]</scope>
    <source>
        <strain evidence="3 4">SG-8</strain>
    </source>
</reference>
<dbReference type="InterPro" id="IPR007410">
    <property type="entry name" value="LpqE-like"/>
</dbReference>
<evidence type="ECO:0000313" key="4">
    <source>
        <dbReference type="Proteomes" id="UP000552587"/>
    </source>
</evidence>
<dbReference type="Proteomes" id="UP000552587">
    <property type="component" value="Unassembled WGS sequence"/>
</dbReference>
<dbReference type="PANTHER" id="PTHR36302:SF1">
    <property type="entry name" value="COPPER CHAPERONE PCU(A)C"/>
    <property type="match status" value="1"/>
</dbReference>
<feature type="signal peptide" evidence="2">
    <location>
        <begin position="1"/>
        <end position="28"/>
    </location>
</feature>
<accession>A0A7W3U3E8</accession>
<dbReference type="AlphaFoldDB" id="A0A7W3U3E8"/>
<gene>
    <name evidence="3" type="ORF">H4F99_06695</name>
</gene>
<dbReference type="EMBL" id="JACHTE010000004">
    <property type="protein sequence ID" value="MBB1088177.1"/>
    <property type="molecule type" value="Genomic_DNA"/>
</dbReference>
<evidence type="ECO:0000256" key="2">
    <source>
        <dbReference type="SAM" id="SignalP"/>
    </source>
</evidence>
<proteinExistence type="predicted"/>
<sequence length="189" mass="19798">MKASLRIPSTLRLAPAVLVACLALPGCADQPGPAVDSVPEPSQTASVPGTAPAAEARLRVDGAWIRAMAPGAPVAGGFMTLHNDGGSDDRLVEISTPDAARVEMHEMLEVDGVMQMRHLADGLPVAAGAAIELQPGSYHLMFIDPVRMLAEGDRVPATLRFEQAGPVEVEFEVLPLDTRGPAGGHHDHH</sequence>
<dbReference type="SUPFAM" id="SSF110087">
    <property type="entry name" value="DR1885-like metal-binding protein"/>
    <property type="match status" value="1"/>
</dbReference>